<comment type="caution">
    <text evidence="1">The sequence shown here is derived from an EMBL/GenBank/DDBJ whole genome shotgun (WGS) entry which is preliminary data.</text>
</comment>
<name>A0A9J6GJW0_HAELO</name>
<accession>A0A9J6GJW0</accession>
<dbReference type="EMBL" id="JABSTR010000007">
    <property type="protein sequence ID" value="KAH9375595.1"/>
    <property type="molecule type" value="Genomic_DNA"/>
</dbReference>
<proteinExistence type="predicted"/>
<organism evidence="1 2">
    <name type="scientific">Haemaphysalis longicornis</name>
    <name type="common">Bush tick</name>
    <dbReference type="NCBI Taxonomy" id="44386"/>
    <lineage>
        <taxon>Eukaryota</taxon>
        <taxon>Metazoa</taxon>
        <taxon>Ecdysozoa</taxon>
        <taxon>Arthropoda</taxon>
        <taxon>Chelicerata</taxon>
        <taxon>Arachnida</taxon>
        <taxon>Acari</taxon>
        <taxon>Parasitiformes</taxon>
        <taxon>Ixodida</taxon>
        <taxon>Ixodoidea</taxon>
        <taxon>Ixodidae</taxon>
        <taxon>Haemaphysalinae</taxon>
        <taxon>Haemaphysalis</taxon>
    </lineage>
</organism>
<sequence length="63" mass="7246">MNTSLECAPENFEVIRVTGTRYRRPGDIQIKLRDHKVAETDKLRILEMIVQSNGRANFTTAKI</sequence>
<evidence type="ECO:0000313" key="2">
    <source>
        <dbReference type="Proteomes" id="UP000821853"/>
    </source>
</evidence>
<dbReference type="VEuPathDB" id="VectorBase:HLOH_064534"/>
<dbReference type="Proteomes" id="UP000821853">
    <property type="component" value="Chromosome 5"/>
</dbReference>
<keyword evidence="2" id="KW-1185">Reference proteome</keyword>
<reference evidence="1 2" key="1">
    <citation type="journal article" date="2020" name="Cell">
        <title>Large-Scale Comparative Analyses of Tick Genomes Elucidate Their Genetic Diversity and Vector Capacities.</title>
        <authorList>
            <consortium name="Tick Genome and Microbiome Consortium (TIGMIC)"/>
            <person name="Jia N."/>
            <person name="Wang J."/>
            <person name="Shi W."/>
            <person name="Du L."/>
            <person name="Sun Y."/>
            <person name="Zhan W."/>
            <person name="Jiang J.F."/>
            <person name="Wang Q."/>
            <person name="Zhang B."/>
            <person name="Ji P."/>
            <person name="Bell-Sakyi L."/>
            <person name="Cui X.M."/>
            <person name="Yuan T.T."/>
            <person name="Jiang B.G."/>
            <person name="Yang W.F."/>
            <person name="Lam T.T."/>
            <person name="Chang Q.C."/>
            <person name="Ding S.J."/>
            <person name="Wang X.J."/>
            <person name="Zhu J.G."/>
            <person name="Ruan X.D."/>
            <person name="Zhao L."/>
            <person name="Wei J.T."/>
            <person name="Ye R.Z."/>
            <person name="Que T.C."/>
            <person name="Du C.H."/>
            <person name="Zhou Y.H."/>
            <person name="Cheng J.X."/>
            <person name="Dai P.F."/>
            <person name="Guo W.B."/>
            <person name="Han X.H."/>
            <person name="Huang E.J."/>
            <person name="Li L.F."/>
            <person name="Wei W."/>
            <person name="Gao Y.C."/>
            <person name="Liu J.Z."/>
            <person name="Shao H.Z."/>
            <person name="Wang X."/>
            <person name="Wang C.C."/>
            <person name="Yang T.C."/>
            <person name="Huo Q.B."/>
            <person name="Li W."/>
            <person name="Chen H.Y."/>
            <person name="Chen S.E."/>
            <person name="Zhou L.G."/>
            <person name="Ni X.B."/>
            <person name="Tian J.H."/>
            <person name="Sheng Y."/>
            <person name="Liu T."/>
            <person name="Pan Y.S."/>
            <person name="Xia L.Y."/>
            <person name="Li J."/>
            <person name="Zhao F."/>
            <person name="Cao W.C."/>
        </authorList>
    </citation>
    <scope>NUCLEOTIDE SEQUENCE [LARGE SCALE GENOMIC DNA]</scope>
    <source>
        <strain evidence="1">HaeL-2018</strain>
    </source>
</reference>
<gene>
    <name evidence="1" type="ORF">HPB48_013496</name>
</gene>
<protein>
    <submittedName>
        <fullName evidence="1">Uncharacterized protein</fullName>
    </submittedName>
</protein>
<dbReference type="AlphaFoldDB" id="A0A9J6GJW0"/>
<evidence type="ECO:0000313" key="1">
    <source>
        <dbReference type="EMBL" id="KAH9375595.1"/>
    </source>
</evidence>